<dbReference type="PANTHER" id="PTHR11364">
    <property type="entry name" value="THIOSULFATE SULFERTANSFERASE"/>
    <property type="match status" value="1"/>
</dbReference>
<evidence type="ECO:0000256" key="2">
    <source>
        <dbReference type="ARBA" id="ARBA00022737"/>
    </source>
</evidence>
<feature type="domain" description="Rhodanese" evidence="3">
    <location>
        <begin position="178"/>
        <end position="288"/>
    </location>
</feature>
<reference evidence="4 5" key="1">
    <citation type="submission" date="2024-04" db="EMBL/GenBank/DDBJ databases">
        <authorList>
            <consortium name="Genoscope - CEA"/>
            <person name="William W."/>
        </authorList>
    </citation>
    <scope>NUCLEOTIDE SEQUENCE [LARGE SCALE GENOMIC DNA]</scope>
</reference>
<dbReference type="EMBL" id="CAXITT010001130">
    <property type="protein sequence ID" value="CAL1547983.1"/>
    <property type="molecule type" value="Genomic_DNA"/>
</dbReference>
<dbReference type="GO" id="GO:0005739">
    <property type="term" value="C:mitochondrion"/>
    <property type="evidence" value="ECO:0007669"/>
    <property type="project" value="TreeGrafter"/>
</dbReference>
<accession>A0AAV2IMX4</accession>
<dbReference type="CDD" id="cd01448">
    <property type="entry name" value="TST_Repeat_1"/>
    <property type="match status" value="1"/>
</dbReference>
<evidence type="ECO:0000313" key="5">
    <source>
        <dbReference type="Proteomes" id="UP001497497"/>
    </source>
</evidence>
<dbReference type="InterPro" id="IPR045078">
    <property type="entry name" value="TST/MPST-like"/>
</dbReference>
<dbReference type="SMART" id="SM00450">
    <property type="entry name" value="RHOD"/>
    <property type="match status" value="2"/>
</dbReference>
<proteinExistence type="predicted"/>
<dbReference type="InterPro" id="IPR036873">
    <property type="entry name" value="Rhodanese-like_dom_sf"/>
</dbReference>
<dbReference type="SUPFAM" id="SSF52821">
    <property type="entry name" value="Rhodanese/Cell cycle control phosphatase"/>
    <property type="match status" value="2"/>
</dbReference>
<keyword evidence="5" id="KW-1185">Reference proteome</keyword>
<dbReference type="Proteomes" id="UP001497497">
    <property type="component" value="Unassembled WGS sequence"/>
</dbReference>
<comment type="caution">
    <text evidence="4">The sequence shown here is derived from an EMBL/GenBank/DDBJ whole genome shotgun (WGS) entry which is preliminary data.</text>
</comment>
<dbReference type="PROSITE" id="PS50206">
    <property type="entry name" value="RHODANESE_3"/>
    <property type="match status" value="2"/>
</dbReference>
<dbReference type="GO" id="GO:0004792">
    <property type="term" value="F:thiosulfate-cyanide sulfurtransferase activity"/>
    <property type="evidence" value="ECO:0007669"/>
    <property type="project" value="TreeGrafter"/>
</dbReference>
<name>A0AAV2IMX4_LYMST</name>
<dbReference type="Gene3D" id="3.40.250.10">
    <property type="entry name" value="Rhodanese-like domain"/>
    <property type="match status" value="2"/>
</dbReference>
<dbReference type="CDD" id="cd01449">
    <property type="entry name" value="TST_Repeat_2"/>
    <property type="match status" value="1"/>
</dbReference>
<dbReference type="AlphaFoldDB" id="A0AAV2IMX4"/>
<keyword evidence="1" id="KW-0808">Transferase</keyword>
<feature type="domain" description="Rhodanese" evidence="3">
    <location>
        <begin position="29"/>
        <end position="148"/>
    </location>
</feature>
<dbReference type="InterPro" id="IPR001763">
    <property type="entry name" value="Rhodanese-like_dom"/>
</dbReference>
<protein>
    <recommendedName>
        <fullName evidence="3">Rhodanese domain-containing protein</fullName>
    </recommendedName>
</protein>
<evidence type="ECO:0000259" key="3">
    <source>
        <dbReference type="PROSITE" id="PS50206"/>
    </source>
</evidence>
<sequence>MTVSKLATLVGTQWLREQILCSARGSSKLTNTFRVLDTSWSPEPDVDGYTQFYREAHIATSLHFDLKKVSPPKQGSTIKFQIPDSNFFEDYVESLGISNDTHVIAYDRFNSRPSFRTWFLFRLFGHDKVSVLNGGLRKWISDGFHVTTDEPTVEPGEFDALFRPHLLRDYESMAKNVKTQQEQVMDARGHDAFYVSDEDNSGGHIPGAKNIPFSSLFNDDGTVKAEEDLKNLFIKAGVDLSKPLVSSCQTGMTACGLIIAAHLLGRKDIPLYNGSFTEWSALAPPNYIVKTNKP</sequence>
<gene>
    <name evidence="4" type="ORF">GSLYS_00021300001</name>
</gene>
<keyword evidence="2" id="KW-0677">Repeat</keyword>
<dbReference type="Pfam" id="PF00581">
    <property type="entry name" value="Rhodanese"/>
    <property type="match status" value="2"/>
</dbReference>
<evidence type="ECO:0000256" key="1">
    <source>
        <dbReference type="ARBA" id="ARBA00022679"/>
    </source>
</evidence>
<evidence type="ECO:0000313" key="4">
    <source>
        <dbReference type="EMBL" id="CAL1547983.1"/>
    </source>
</evidence>
<dbReference type="PANTHER" id="PTHR11364:SF27">
    <property type="entry name" value="SULFURTRANSFERASE"/>
    <property type="match status" value="1"/>
</dbReference>
<organism evidence="4 5">
    <name type="scientific">Lymnaea stagnalis</name>
    <name type="common">Great pond snail</name>
    <name type="synonym">Helix stagnalis</name>
    <dbReference type="NCBI Taxonomy" id="6523"/>
    <lineage>
        <taxon>Eukaryota</taxon>
        <taxon>Metazoa</taxon>
        <taxon>Spiralia</taxon>
        <taxon>Lophotrochozoa</taxon>
        <taxon>Mollusca</taxon>
        <taxon>Gastropoda</taxon>
        <taxon>Heterobranchia</taxon>
        <taxon>Euthyneura</taxon>
        <taxon>Panpulmonata</taxon>
        <taxon>Hygrophila</taxon>
        <taxon>Lymnaeoidea</taxon>
        <taxon>Lymnaeidae</taxon>
        <taxon>Lymnaea</taxon>
    </lineage>
</organism>